<proteinExistence type="predicted"/>
<reference evidence="1" key="1">
    <citation type="journal article" date="2015" name="Nature">
        <title>Complex archaea that bridge the gap between prokaryotes and eukaryotes.</title>
        <authorList>
            <person name="Spang A."/>
            <person name="Saw J.H."/>
            <person name="Jorgensen S.L."/>
            <person name="Zaremba-Niedzwiedzka K."/>
            <person name="Martijn J."/>
            <person name="Lind A.E."/>
            <person name="van Eijk R."/>
            <person name="Schleper C."/>
            <person name="Guy L."/>
            <person name="Ettema T.J."/>
        </authorList>
    </citation>
    <scope>NUCLEOTIDE SEQUENCE</scope>
</reference>
<sequence>MKNDLEMKVEKIEKELELLKNKVIGEVFCFYDFSFDDVMYYIPVEDNGNYNGHHGYARFCLFTAKDITDNVGDNIKIKNGWFKKSDVVFYSDIYDKQRNVIKKRKQNTEKEGNNE</sequence>
<dbReference type="EMBL" id="LAZR01070365">
    <property type="protein sequence ID" value="KKK41873.1"/>
    <property type="molecule type" value="Genomic_DNA"/>
</dbReference>
<evidence type="ECO:0000313" key="1">
    <source>
        <dbReference type="EMBL" id="KKK41873.1"/>
    </source>
</evidence>
<dbReference type="AlphaFoldDB" id="A0A0F8VBE5"/>
<comment type="caution">
    <text evidence="1">The sequence shown here is derived from an EMBL/GenBank/DDBJ whole genome shotgun (WGS) entry which is preliminary data.</text>
</comment>
<accession>A0A0F8VBE5</accession>
<name>A0A0F8VBE5_9ZZZZ</name>
<gene>
    <name evidence="1" type="ORF">LCGC14_2470400</name>
</gene>
<protein>
    <submittedName>
        <fullName evidence="1">Uncharacterized protein</fullName>
    </submittedName>
</protein>
<organism evidence="1">
    <name type="scientific">marine sediment metagenome</name>
    <dbReference type="NCBI Taxonomy" id="412755"/>
    <lineage>
        <taxon>unclassified sequences</taxon>
        <taxon>metagenomes</taxon>
        <taxon>ecological metagenomes</taxon>
    </lineage>
</organism>